<dbReference type="EMBL" id="CVRI01000038">
    <property type="protein sequence ID" value="CRK93897.1"/>
    <property type="molecule type" value="Genomic_DNA"/>
</dbReference>
<protein>
    <submittedName>
        <fullName evidence="1">CLUMA_CG007424, isoform A</fullName>
    </submittedName>
</protein>
<evidence type="ECO:0000313" key="1">
    <source>
        <dbReference type="EMBL" id="CRK93897.1"/>
    </source>
</evidence>
<evidence type="ECO:0000313" key="2">
    <source>
        <dbReference type="Proteomes" id="UP000183832"/>
    </source>
</evidence>
<dbReference type="AlphaFoldDB" id="A0A1J1I674"/>
<dbReference type="Proteomes" id="UP000183832">
    <property type="component" value="Unassembled WGS sequence"/>
</dbReference>
<proteinExistence type="predicted"/>
<sequence>MKLTKLEVINMCLLCKVLTNVEMLKLIKNQKVDKRQFFENVLLNKFKMLQAVIMNPFSKVKLMFLS</sequence>
<keyword evidence="2" id="KW-1185">Reference proteome</keyword>
<name>A0A1J1I674_9DIPT</name>
<gene>
    <name evidence="1" type="ORF">CLUMA_CG007424</name>
</gene>
<accession>A0A1J1I674</accession>
<reference evidence="1 2" key="1">
    <citation type="submission" date="2015-04" db="EMBL/GenBank/DDBJ databases">
        <authorList>
            <person name="Syromyatnikov M.Y."/>
            <person name="Popov V.N."/>
        </authorList>
    </citation>
    <scope>NUCLEOTIDE SEQUENCE [LARGE SCALE GENOMIC DNA]</scope>
</reference>
<organism evidence="1 2">
    <name type="scientific">Clunio marinus</name>
    <dbReference type="NCBI Taxonomy" id="568069"/>
    <lineage>
        <taxon>Eukaryota</taxon>
        <taxon>Metazoa</taxon>
        <taxon>Ecdysozoa</taxon>
        <taxon>Arthropoda</taxon>
        <taxon>Hexapoda</taxon>
        <taxon>Insecta</taxon>
        <taxon>Pterygota</taxon>
        <taxon>Neoptera</taxon>
        <taxon>Endopterygota</taxon>
        <taxon>Diptera</taxon>
        <taxon>Nematocera</taxon>
        <taxon>Chironomoidea</taxon>
        <taxon>Chironomidae</taxon>
        <taxon>Clunio</taxon>
    </lineage>
</organism>